<sequence>MPIDHNPIPQERLPPGWGLVERCDDRFAYRHSRPPIELVADATSPDRPHPGLGLARCWELRYRYSLGERAISQAIGRVTTRQAAKEGVLECMHCVHDVVERTDDPVEVGQVLERVSLSSLVPDAVSDSK</sequence>
<accession>A0A3N6PNU6</accession>
<dbReference type="Proteomes" id="UP000281431">
    <property type="component" value="Unassembled WGS sequence"/>
</dbReference>
<reference evidence="1 2" key="1">
    <citation type="submission" date="2018-10" db="EMBL/GenBank/DDBJ databases">
        <title>Natrarchaeobius chitinivorans gen. nov., sp. nov., and Natrarchaeobius haloalkaliphilus sp. nov., alkaliphilic, chitin-utilizing haloarchaea from hypersaline alkaline lakes.</title>
        <authorList>
            <person name="Sorokin D.Y."/>
            <person name="Elcheninov A.G."/>
            <person name="Kostrikina N.A."/>
            <person name="Bale N.J."/>
            <person name="Sinninghe Damste J.S."/>
            <person name="Khijniak T.V."/>
            <person name="Kublanov I.V."/>
            <person name="Toshchakov S.V."/>
        </authorList>
    </citation>
    <scope>NUCLEOTIDE SEQUENCE [LARGE SCALE GENOMIC DNA]</scope>
    <source>
        <strain evidence="1 2">AArcht7</strain>
    </source>
</reference>
<gene>
    <name evidence="1" type="ORF">EA472_09100</name>
</gene>
<proteinExistence type="predicted"/>
<name>A0A3N6PNU6_NATCH</name>
<comment type="caution">
    <text evidence="1">The sequence shown here is derived from an EMBL/GenBank/DDBJ whole genome shotgun (WGS) entry which is preliminary data.</text>
</comment>
<dbReference type="OrthoDB" id="270718at2157"/>
<keyword evidence="2" id="KW-1185">Reference proteome</keyword>
<dbReference type="EMBL" id="REFZ01000005">
    <property type="protein sequence ID" value="RQH00786.1"/>
    <property type="molecule type" value="Genomic_DNA"/>
</dbReference>
<organism evidence="1 2">
    <name type="scientific">Natrarchaeobius chitinivorans</name>
    <dbReference type="NCBI Taxonomy" id="1679083"/>
    <lineage>
        <taxon>Archaea</taxon>
        <taxon>Methanobacteriati</taxon>
        <taxon>Methanobacteriota</taxon>
        <taxon>Stenosarchaea group</taxon>
        <taxon>Halobacteria</taxon>
        <taxon>Halobacteriales</taxon>
        <taxon>Natrialbaceae</taxon>
        <taxon>Natrarchaeobius</taxon>
    </lineage>
</organism>
<dbReference type="AlphaFoldDB" id="A0A3N6PNU6"/>
<evidence type="ECO:0000313" key="1">
    <source>
        <dbReference type="EMBL" id="RQH00786.1"/>
    </source>
</evidence>
<protein>
    <submittedName>
        <fullName evidence="1">Uncharacterized protein</fullName>
    </submittedName>
</protein>
<evidence type="ECO:0000313" key="2">
    <source>
        <dbReference type="Proteomes" id="UP000281431"/>
    </source>
</evidence>